<dbReference type="InterPro" id="IPR026971">
    <property type="entry name" value="CND1/NCAPD3"/>
</dbReference>
<reference evidence="9" key="2">
    <citation type="submission" date="2015-08" db="UniProtKB">
        <authorList>
            <consortium name="WormBaseParasite"/>
        </authorList>
    </citation>
    <scope>IDENTIFICATION</scope>
</reference>
<evidence type="ECO:0000256" key="3">
    <source>
        <dbReference type="ARBA" id="ARBA00022776"/>
    </source>
</evidence>
<dbReference type="WBParaSite" id="SVE_0521000.1">
    <property type="protein sequence ID" value="SVE_0521000.1"/>
    <property type="gene ID" value="SVE_0521000"/>
</dbReference>
<dbReference type="GO" id="GO:0051301">
    <property type="term" value="P:cell division"/>
    <property type="evidence" value="ECO:0007669"/>
    <property type="project" value="UniProtKB-KW"/>
</dbReference>
<keyword evidence="8" id="KW-1185">Reference proteome</keyword>
<evidence type="ECO:0000256" key="2">
    <source>
        <dbReference type="ARBA" id="ARBA00022618"/>
    </source>
</evidence>
<evidence type="ECO:0000313" key="8">
    <source>
        <dbReference type="Proteomes" id="UP000035680"/>
    </source>
</evidence>
<proteinExistence type="predicted"/>
<dbReference type="InterPro" id="IPR032682">
    <property type="entry name" value="Cnd1_C"/>
</dbReference>
<evidence type="ECO:0000256" key="4">
    <source>
        <dbReference type="ARBA" id="ARBA00023067"/>
    </source>
</evidence>
<dbReference type="InterPro" id="IPR011989">
    <property type="entry name" value="ARM-like"/>
</dbReference>
<dbReference type="PANTHER" id="PTHR14222">
    <property type="entry name" value="CONDENSIN"/>
    <property type="match status" value="1"/>
</dbReference>
<dbReference type="GO" id="GO:0042393">
    <property type="term" value="F:histone binding"/>
    <property type="evidence" value="ECO:0007669"/>
    <property type="project" value="TreeGrafter"/>
</dbReference>
<feature type="domain" description="Condensin complex subunit 1 C-terminal" evidence="7">
    <location>
        <begin position="1097"/>
        <end position="1250"/>
    </location>
</feature>
<dbReference type="STRING" id="75913.A0A0K0F8R0"/>
<dbReference type="GO" id="GO:0005634">
    <property type="term" value="C:nucleus"/>
    <property type="evidence" value="ECO:0007669"/>
    <property type="project" value="UniProtKB-SubCell"/>
</dbReference>
<dbReference type="Gene3D" id="1.25.10.10">
    <property type="entry name" value="Leucine-rich Repeat Variant"/>
    <property type="match status" value="1"/>
</dbReference>
<sequence length="1369" mass="158568">MDNFNFLMGINDLHERNDDDFYKVHEIFSDKACENVFNSTGVYVNSDTYSLQDLCMVFDACYATIRGTNILLRIKALDRILDFGHKQFDAIGYYLTDLQNSTNYPVLEQQQKYIVNDFLMIIYAANNIMSRLEDSHKELYSNASVNKIGGGEKKIIVDKLIPEINGLRSRFVEYITHLFKNISERSRLLSIVEGSGYLNEVCELTVNTLINCMDHRRFAYKDEKDDLVKIFRSVIFVSKCLTSSQIVGVGLSKMLEDSQILSSFTNFHFVDAMCDAEMDFPDVANCFEDAHVKLIEFFSEKAPMDLLKEGSSKVFISSLKSLTERRPKLILKNISKLALVLFSECNYMYKNCVLSILGQLVIKWDEFSDHEDTKTKRFFIEKILSFVEDKSSLVRAKCISILKSIIEERALGDSLSGSGVIKVLNKSLMDEQTSVRKVALQALKEVLQKNSYSETLSYNFVYEKYLKALTKFETVTSTSFSFNENEILDGVTTIYNTYKETTDLSKYSDVPLDYLPSLLDDEERINYCATYIKKNIDLTVPLDINKVSNDIFNFVEEYMENDGTDLETNLITRQCFGEVVHFYNKLSFIRQMEDSLEKVLSIAFTGSVYEVKEALSLLCIFKQFGIDNSISSFRKICRLAFRKDEDLQHEVFKCLISVCISEHGNIDTRYKSTLQNVMELLIGDEELQPGVEEAITKLIICIETTNYFKQKEFMNKKMFELLYSKYINSEEYDSTNRLAAMRLIKILSRSKPTMVKERLNDLKSLFMNESNPSQFHVEILEIIYRCAKNNHDLTDGKCFLLHFNDDLLKFLFSELQKNFDNQNYALWISIMQKFVAIVFDICYETTFIISEFFQVCLKKLEFHLRDQVCLEQLHDDTVELLGKGDDLTMTTALKHKIESTKKFICYRNKKVDLVAIRLLEFVAEVGLRFTVYNDKVFVQTCSSILDTLKKLKNNAKNSARKFEEFRGEIGNLTTFEQEILNNEGLFHISENVEMQDEAFDQGLPSDEYFKGIAINNANNEAFLEGRLLERMMHVAIFICLSEKFKKDGDDSINCFSKESVNSAFMALARLALINDTICSRIMVILFDKLSKTESHTKINLLITITDLLIRFPNNVDPFSGHIIKTVLDEDIRVRYTSLSIVIFLILKNLLNFQKSITDVARRLLDKDDVISSIAQYFFQELMKEDKETMKIIPELISELIFRRHEIPFEEYQSIVYFVLSLVEKDSISDYLINIFCDRLKSNTSGDEVQRVETAKRLIYSISLLDITEKSFKYISMALPNFSSLILIEQEICEFFKVIVDDVEKLHARTNLEDIKDMCSKFLHFASRLIDGDSDNVAENEEQQQEYYKEIVERNKKSSRRRRALPLNSQ</sequence>
<evidence type="ECO:0000256" key="1">
    <source>
        <dbReference type="ARBA" id="ARBA00004123"/>
    </source>
</evidence>
<evidence type="ECO:0000256" key="5">
    <source>
        <dbReference type="ARBA" id="ARBA00023242"/>
    </source>
</evidence>
<keyword evidence="5" id="KW-0539">Nucleus</keyword>
<protein>
    <submittedName>
        <fullName evidence="9">Condensin complex subunit 1 (inferred by orthology to a human protein)</fullName>
    </submittedName>
</protein>
<keyword evidence="3" id="KW-0498">Mitosis</keyword>
<evidence type="ECO:0000313" key="9">
    <source>
        <dbReference type="WBParaSite" id="SVE_0521000.1"/>
    </source>
</evidence>
<evidence type="ECO:0000259" key="7">
    <source>
        <dbReference type="Pfam" id="PF12717"/>
    </source>
</evidence>
<accession>A0A0K0F8R0</accession>
<comment type="subcellular location">
    <subcellularLocation>
        <location evidence="1">Nucleus</location>
    </subcellularLocation>
</comment>
<keyword evidence="2" id="KW-0132">Cell division</keyword>
<name>A0A0K0F8R0_STRVS</name>
<keyword evidence="4" id="KW-0226">DNA condensation</keyword>
<evidence type="ECO:0000256" key="6">
    <source>
        <dbReference type="ARBA" id="ARBA00023306"/>
    </source>
</evidence>
<dbReference type="SUPFAM" id="SSF48371">
    <property type="entry name" value="ARM repeat"/>
    <property type="match status" value="2"/>
</dbReference>
<dbReference type="GO" id="GO:0007076">
    <property type="term" value="P:mitotic chromosome condensation"/>
    <property type="evidence" value="ECO:0007669"/>
    <property type="project" value="InterPro"/>
</dbReference>
<dbReference type="PANTHER" id="PTHR14222:SF2">
    <property type="entry name" value="CONDENSIN COMPLEX SUBUNIT 1"/>
    <property type="match status" value="1"/>
</dbReference>
<dbReference type="Pfam" id="PF12717">
    <property type="entry name" value="Cnd1"/>
    <property type="match status" value="1"/>
</dbReference>
<dbReference type="GO" id="GO:0010032">
    <property type="term" value="P:meiotic chromosome condensation"/>
    <property type="evidence" value="ECO:0007669"/>
    <property type="project" value="TreeGrafter"/>
</dbReference>
<organism evidence="8 9">
    <name type="scientific">Strongyloides venezuelensis</name>
    <name type="common">Threadworm</name>
    <dbReference type="NCBI Taxonomy" id="75913"/>
    <lineage>
        <taxon>Eukaryota</taxon>
        <taxon>Metazoa</taxon>
        <taxon>Ecdysozoa</taxon>
        <taxon>Nematoda</taxon>
        <taxon>Chromadorea</taxon>
        <taxon>Rhabditida</taxon>
        <taxon>Tylenchina</taxon>
        <taxon>Panagrolaimomorpha</taxon>
        <taxon>Strongyloidoidea</taxon>
        <taxon>Strongyloididae</taxon>
        <taxon>Strongyloides</taxon>
    </lineage>
</organism>
<dbReference type="GO" id="GO:0000796">
    <property type="term" value="C:condensin complex"/>
    <property type="evidence" value="ECO:0007669"/>
    <property type="project" value="TreeGrafter"/>
</dbReference>
<dbReference type="Proteomes" id="UP000035680">
    <property type="component" value="Unassembled WGS sequence"/>
</dbReference>
<keyword evidence="6" id="KW-0131">Cell cycle</keyword>
<dbReference type="GO" id="GO:0000779">
    <property type="term" value="C:condensed chromosome, centromeric region"/>
    <property type="evidence" value="ECO:0007669"/>
    <property type="project" value="TreeGrafter"/>
</dbReference>
<dbReference type="InterPro" id="IPR016024">
    <property type="entry name" value="ARM-type_fold"/>
</dbReference>
<reference evidence="8" key="1">
    <citation type="submission" date="2014-07" db="EMBL/GenBank/DDBJ databases">
        <authorList>
            <person name="Martin A.A"/>
            <person name="De Silva N."/>
        </authorList>
    </citation>
    <scope>NUCLEOTIDE SEQUENCE</scope>
</reference>